<reference evidence="3 4" key="1">
    <citation type="journal article" date="2020" name="G3 (Bethesda)">
        <title>Improved Reference Genome for Cyclotella cryptica CCMP332, a Model for Cell Wall Morphogenesis, Salinity Adaptation, and Lipid Production in Diatoms (Bacillariophyta).</title>
        <authorList>
            <person name="Roberts W.R."/>
            <person name="Downey K.M."/>
            <person name="Ruck E.C."/>
            <person name="Traller J.C."/>
            <person name="Alverson A.J."/>
        </authorList>
    </citation>
    <scope>NUCLEOTIDE SEQUENCE [LARGE SCALE GENOMIC DNA]</scope>
    <source>
        <strain evidence="3 4">CCMP332</strain>
    </source>
</reference>
<feature type="transmembrane region" description="Helical" evidence="2">
    <location>
        <begin position="342"/>
        <end position="362"/>
    </location>
</feature>
<dbReference type="AlphaFoldDB" id="A0ABD3Q7N2"/>
<evidence type="ECO:0000313" key="4">
    <source>
        <dbReference type="Proteomes" id="UP001516023"/>
    </source>
</evidence>
<feature type="compositionally biased region" description="Low complexity" evidence="1">
    <location>
        <begin position="476"/>
        <end position="487"/>
    </location>
</feature>
<dbReference type="EMBL" id="JABMIG020000065">
    <property type="protein sequence ID" value="KAL3796153.1"/>
    <property type="molecule type" value="Genomic_DNA"/>
</dbReference>
<feature type="compositionally biased region" description="Basic residues" evidence="1">
    <location>
        <begin position="1"/>
        <end position="11"/>
    </location>
</feature>
<feature type="compositionally biased region" description="Polar residues" evidence="1">
    <location>
        <begin position="59"/>
        <end position="68"/>
    </location>
</feature>
<gene>
    <name evidence="3" type="ORF">HJC23_000656</name>
</gene>
<name>A0ABD3Q7N2_9STRA</name>
<accession>A0ABD3Q7N2</accession>
<evidence type="ECO:0000256" key="1">
    <source>
        <dbReference type="SAM" id="MobiDB-lite"/>
    </source>
</evidence>
<feature type="region of interest" description="Disordered" evidence="1">
    <location>
        <begin position="463"/>
        <end position="490"/>
    </location>
</feature>
<feature type="compositionally biased region" description="Low complexity" evidence="1">
    <location>
        <begin position="34"/>
        <end position="55"/>
    </location>
</feature>
<keyword evidence="2" id="KW-1133">Transmembrane helix</keyword>
<evidence type="ECO:0000313" key="3">
    <source>
        <dbReference type="EMBL" id="KAL3796153.1"/>
    </source>
</evidence>
<keyword evidence="4" id="KW-1185">Reference proteome</keyword>
<feature type="region of interest" description="Disordered" evidence="1">
    <location>
        <begin position="89"/>
        <end position="134"/>
    </location>
</feature>
<feature type="region of interest" description="Disordered" evidence="1">
    <location>
        <begin position="1"/>
        <end position="71"/>
    </location>
</feature>
<feature type="compositionally biased region" description="Basic residues" evidence="1">
    <location>
        <begin position="105"/>
        <end position="119"/>
    </location>
</feature>
<protein>
    <submittedName>
        <fullName evidence="3">Uncharacterized protein</fullName>
    </submittedName>
</protein>
<feature type="compositionally biased region" description="Low complexity" evidence="1">
    <location>
        <begin position="222"/>
        <end position="232"/>
    </location>
</feature>
<feature type="transmembrane region" description="Helical" evidence="2">
    <location>
        <begin position="399"/>
        <end position="424"/>
    </location>
</feature>
<feature type="region of interest" description="Disordered" evidence="1">
    <location>
        <begin position="181"/>
        <end position="232"/>
    </location>
</feature>
<feature type="compositionally biased region" description="Polar residues" evidence="1">
    <location>
        <begin position="205"/>
        <end position="221"/>
    </location>
</feature>
<keyword evidence="2" id="KW-0812">Transmembrane</keyword>
<dbReference type="Proteomes" id="UP001516023">
    <property type="component" value="Unassembled WGS sequence"/>
</dbReference>
<proteinExistence type="predicted"/>
<evidence type="ECO:0000256" key="2">
    <source>
        <dbReference type="SAM" id="Phobius"/>
    </source>
</evidence>
<keyword evidence="2" id="KW-0472">Membrane</keyword>
<organism evidence="3 4">
    <name type="scientific">Cyclotella cryptica</name>
    <dbReference type="NCBI Taxonomy" id="29204"/>
    <lineage>
        <taxon>Eukaryota</taxon>
        <taxon>Sar</taxon>
        <taxon>Stramenopiles</taxon>
        <taxon>Ochrophyta</taxon>
        <taxon>Bacillariophyta</taxon>
        <taxon>Coscinodiscophyceae</taxon>
        <taxon>Thalassiosirophycidae</taxon>
        <taxon>Stephanodiscales</taxon>
        <taxon>Stephanodiscaceae</taxon>
        <taxon>Cyclotella</taxon>
    </lineage>
</organism>
<sequence length="525" mass="58150">MMRFLTRRKKKEKIDADLYEPPTVAGFANDVSAPTSQSQPTQQQQPHQQQQQQPHNPAPSETGSNPLSDHSAGYRFALNAYAETIPAAFSNEDGFGGGGGTLRSRSGRLRGSGGKKHRTLIPILEPPSTPNSEASGYGVEMDRYSFMNNEHQQQRVFFPEGTFDAMSAEGTFDAEAEHWAPIPEEPHSPGRASLDENGDEEPNVGQEQVIGQSSSEASGQTERVSSSRSEASSNINFQNASVAYVPLDANSIETLTSPANSSLHSNLSRIKSQQSPQSVMNYRYRLSTIKEHKSSNSSDDLNLQPDAIYEEHYGDAYVDQLIKYLYPSGYQSMRPRSGPWKLSILICLLFMWLSVFIVGHCYDRGQEYNSYFGHADDAYLQEVDDDTLVMETRWCGSKLVYFMWFVCVSITMLAMSYCSIIGYIKLRDVAVANGRSQPMGVMTDAIGRSDCYANIENVNTTNGGWENRNGEDKESSCSASTGYSSYQGGSGGRRYPSIYQSDGTPQFWGGHIYRPMQAAVAMTNR</sequence>
<comment type="caution">
    <text evidence="3">The sequence shown here is derived from an EMBL/GenBank/DDBJ whole genome shotgun (WGS) entry which is preliminary data.</text>
</comment>